<feature type="region of interest" description="Disordered" evidence="1">
    <location>
        <begin position="1"/>
        <end position="25"/>
    </location>
</feature>
<reference evidence="2 3" key="1">
    <citation type="submission" date="2022-03" db="EMBL/GenBank/DDBJ databases">
        <title>A chromosomal length assembly of Cordylochernes scorpioides.</title>
        <authorList>
            <person name="Zeh D."/>
            <person name="Zeh J."/>
        </authorList>
    </citation>
    <scope>NUCLEOTIDE SEQUENCE [LARGE SCALE GENOMIC DNA]</scope>
    <source>
        <strain evidence="2">IN4F17</strain>
        <tissue evidence="2">Whole Body</tissue>
    </source>
</reference>
<organism evidence="2 3">
    <name type="scientific">Cordylochernes scorpioides</name>
    <dbReference type="NCBI Taxonomy" id="51811"/>
    <lineage>
        <taxon>Eukaryota</taxon>
        <taxon>Metazoa</taxon>
        <taxon>Ecdysozoa</taxon>
        <taxon>Arthropoda</taxon>
        <taxon>Chelicerata</taxon>
        <taxon>Arachnida</taxon>
        <taxon>Pseudoscorpiones</taxon>
        <taxon>Cheliferoidea</taxon>
        <taxon>Chernetidae</taxon>
        <taxon>Cordylochernes</taxon>
    </lineage>
</organism>
<dbReference type="EMBL" id="CP092886">
    <property type="protein sequence ID" value="UYV84718.1"/>
    <property type="molecule type" value="Genomic_DNA"/>
</dbReference>
<name>A0ABY6LY38_9ARAC</name>
<dbReference type="Proteomes" id="UP001235939">
    <property type="component" value="Chromosome X"/>
</dbReference>
<proteinExistence type="predicted"/>
<protein>
    <submittedName>
        <fullName evidence="2">Uncharacterized protein</fullName>
    </submittedName>
</protein>
<sequence>MNKFKRGRKSTQDQPLSRQPMNVTTPEMKGATIAYDLSKMYADRHFPAVFITPESKQSQSSEQVCVKGLQRSQRLLYQPESKIRKSELSQNIVISIKGIKLCSVYSESIEDESKVSNSEKSDAKHVDMIARSVKLRIKDANLQIPNR</sequence>
<gene>
    <name evidence="2" type="ORF">LAZ67_X003189</name>
</gene>
<feature type="compositionally biased region" description="Polar residues" evidence="1">
    <location>
        <begin position="12"/>
        <end position="25"/>
    </location>
</feature>
<evidence type="ECO:0000313" key="3">
    <source>
        <dbReference type="Proteomes" id="UP001235939"/>
    </source>
</evidence>
<accession>A0ABY6LY38</accession>
<evidence type="ECO:0000313" key="2">
    <source>
        <dbReference type="EMBL" id="UYV84718.1"/>
    </source>
</evidence>
<evidence type="ECO:0000256" key="1">
    <source>
        <dbReference type="SAM" id="MobiDB-lite"/>
    </source>
</evidence>
<keyword evidence="3" id="KW-1185">Reference proteome</keyword>